<name>A0A2T4IQ41_9HYPH</name>
<evidence type="ECO:0000313" key="2">
    <source>
        <dbReference type="Proteomes" id="UP000240259"/>
    </source>
</evidence>
<dbReference type="Proteomes" id="UP000240259">
    <property type="component" value="Unassembled WGS sequence"/>
</dbReference>
<dbReference type="EMBL" id="PZJX01000046">
    <property type="protein sequence ID" value="PTE07678.1"/>
    <property type="molecule type" value="Genomic_DNA"/>
</dbReference>
<keyword evidence="2" id="KW-1185">Reference proteome</keyword>
<organism evidence="1 2">
    <name type="scientific">Mesorhizobium helmanticense</name>
    <dbReference type="NCBI Taxonomy" id="1776423"/>
    <lineage>
        <taxon>Bacteria</taxon>
        <taxon>Pseudomonadati</taxon>
        <taxon>Pseudomonadota</taxon>
        <taxon>Alphaproteobacteria</taxon>
        <taxon>Hyphomicrobiales</taxon>
        <taxon>Phyllobacteriaceae</taxon>
        <taxon>Mesorhizobium</taxon>
    </lineage>
</organism>
<accession>A0A2T4IQ41</accession>
<evidence type="ECO:0000313" key="1">
    <source>
        <dbReference type="EMBL" id="PTE07678.1"/>
    </source>
</evidence>
<proteinExistence type="predicted"/>
<protein>
    <submittedName>
        <fullName evidence="1">Uncharacterized protein</fullName>
    </submittedName>
</protein>
<reference evidence="1 2" key="1">
    <citation type="submission" date="2018-03" db="EMBL/GenBank/DDBJ databases">
        <title>Genome sequence of the symbiotic type strain Mesorhizobium helmanticense CSLC115NT isolated from Lotus corniculatus nodules.</title>
        <authorList>
            <person name="Sannazzaro A.I."/>
            <person name="Torres Tejerizo G.A."/>
            <person name="Dip D."/>
            <person name="Caballero M."/>
            <person name="Pistorio M."/>
            <person name="Estrella M.J."/>
        </authorList>
    </citation>
    <scope>NUCLEOTIDE SEQUENCE [LARGE SCALE GENOMIC DNA]</scope>
    <source>
        <strain evidence="1 2">CSLC115N</strain>
    </source>
</reference>
<sequence length="65" mass="7373">MAGSEVCIALKWQRGGRISDPLRQVKTTSSYTNPRLQRQPPPCDAADCRYFVFDRIVDLASWSTI</sequence>
<gene>
    <name evidence="1" type="ORF">C9427_24840</name>
</gene>
<dbReference type="AlphaFoldDB" id="A0A2T4IQ41"/>
<comment type="caution">
    <text evidence="1">The sequence shown here is derived from an EMBL/GenBank/DDBJ whole genome shotgun (WGS) entry which is preliminary data.</text>
</comment>